<dbReference type="AlphaFoldDB" id="A0A6G1LDW4"/>
<evidence type="ECO:0000313" key="2">
    <source>
        <dbReference type="EMBL" id="KAF2770769.1"/>
    </source>
</evidence>
<dbReference type="EMBL" id="ML995823">
    <property type="protein sequence ID" value="KAF2770769.1"/>
    <property type="molecule type" value="Genomic_DNA"/>
</dbReference>
<feature type="compositionally biased region" description="Basic and acidic residues" evidence="1">
    <location>
        <begin position="50"/>
        <end position="59"/>
    </location>
</feature>
<proteinExistence type="predicted"/>
<feature type="region of interest" description="Disordered" evidence="1">
    <location>
        <begin position="1"/>
        <end position="102"/>
    </location>
</feature>
<evidence type="ECO:0000256" key="1">
    <source>
        <dbReference type="SAM" id="MobiDB-lite"/>
    </source>
</evidence>
<sequence length="236" mass="26232">MRGISMKGRRLSWLNRSKRNTTAATSMVEKMGESGSAPVEDSTQVKKSRRASESAKIMDEGLANDSAKIKSSSQAKDKAQLNDGGPIADSGPTKDINSAQIDDSETTPIHICPAFDIREPILDNVRVLFPILQNKGYRLSKETPPPSSTPDFNLIVTGVGTAISAYVVYHEAEAMSDEFCVFLSVGPRSSPEVALHELLGFIMMLSNRQTFRHHENSRMHRWDDFRCYVRSKDPDR</sequence>
<dbReference type="OrthoDB" id="10409849at2759"/>
<reference evidence="2" key="1">
    <citation type="journal article" date="2020" name="Stud. Mycol.">
        <title>101 Dothideomycetes genomes: a test case for predicting lifestyles and emergence of pathogens.</title>
        <authorList>
            <person name="Haridas S."/>
            <person name="Albert R."/>
            <person name="Binder M."/>
            <person name="Bloem J."/>
            <person name="Labutti K."/>
            <person name="Salamov A."/>
            <person name="Andreopoulos B."/>
            <person name="Baker S."/>
            <person name="Barry K."/>
            <person name="Bills G."/>
            <person name="Bluhm B."/>
            <person name="Cannon C."/>
            <person name="Castanera R."/>
            <person name="Culley D."/>
            <person name="Daum C."/>
            <person name="Ezra D."/>
            <person name="Gonzalez J."/>
            <person name="Henrissat B."/>
            <person name="Kuo A."/>
            <person name="Liang C."/>
            <person name="Lipzen A."/>
            <person name="Lutzoni F."/>
            <person name="Magnuson J."/>
            <person name="Mondo S."/>
            <person name="Nolan M."/>
            <person name="Ohm R."/>
            <person name="Pangilinan J."/>
            <person name="Park H.-J."/>
            <person name="Ramirez L."/>
            <person name="Alfaro M."/>
            <person name="Sun H."/>
            <person name="Tritt A."/>
            <person name="Yoshinaga Y."/>
            <person name="Zwiers L.-H."/>
            <person name="Turgeon B."/>
            <person name="Goodwin S."/>
            <person name="Spatafora J."/>
            <person name="Crous P."/>
            <person name="Grigoriev I."/>
        </authorList>
    </citation>
    <scope>NUCLEOTIDE SEQUENCE</scope>
    <source>
        <strain evidence="2">CBS 116005</strain>
    </source>
</reference>
<accession>A0A6G1LDW4</accession>
<gene>
    <name evidence="2" type="ORF">EJ03DRAFT_55210</name>
</gene>
<keyword evidence="3" id="KW-1185">Reference proteome</keyword>
<name>A0A6G1LDW4_9PEZI</name>
<protein>
    <submittedName>
        <fullName evidence="2">Uncharacterized protein</fullName>
    </submittedName>
</protein>
<dbReference type="Proteomes" id="UP000799436">
    <property type="component" value="Unassembled WGS sequence"/>
</dbReference>
<organism evidence="2 3">
    <name type="scientific">Teratosphaeria nubilosa</name>
    <dbReference type="NCBI Taxonomy" id="161662"/>
    <lineage>
        <taxon>Eukaryota</taxon>
        <taxon>Fungi</taxon>
        <taxon>Dikarya</taxon>
        <taxon>Ascomycota</taxon>
        <taxon>Pezizomycotina</taxon>
        <taxon>Dothideomycetes</taxon>
        <taxon>Dothideomycetidae</taxon>
        <taxon>Mycosphaerellales</taxon>
        <taxon>Teratosphaeriaceae</taxon>
        <taxon>Teratosphaeria</taxon>
    </lineage>
</organism>
<evidence type="ECO:0000313" key="3">
    <source>
        <dbReference type="Proteomes" id="UP000799436"/>
    </source>
</evidence>